<organism evidence="4 5">
    <name type="scientific">Aestuariibaculum suncheonense</name>
    <dbReference type="NCBI Taxonomy" id="1028745"/>
    <lineage>
        <taxon>Bacteria</taxon>
        <taxon>Pseudomonadati</taxon>
        <taxon>Bacteroidota</taxon>
        <taxon>Flavobacteriia</taxon>
        <taxon>Flavobacteriales</taxon>
        <taxon>Flavobacteriaceae</taxon>
    </lineage>
</organism>
<dbReference type="RefSeq" id="WP_188216147.1">
    <property type="nucleotide sequence ID" value="NZ_BAABGH010000011.1"/>
</dbReference>
<feature type="signal peptide" evidence="2">
    <location>
        <begin position="1"/>
        <end position="19"/>
    </location>
</feature>
<comment type="caution">
    <text evidence="4">The sequence shown here is derived from an EMBL/GenBank/DDBJ whole genome shotgun (WGS) entry which is preliminary data.</text>
</comment>
<dbReference type="PROSITE" id="PS51257">
    <property type="entry name" value="PROKAR_LIPOPROTEIN"/>
    <property type="match status" value="1"/>
</dbReference>
<name>A0A8J6QIJ5_9FLAO</name>
<dbReference type="InterPro" id="IPR049492">
    <property type="entry name" value="BD-FAE-like_dom"/>
</dbReference>
<protein>
    <submittedName>
        <fullName evidence="4">Alpha/beta hydrolase</fullName>
    </submittedName>
</protein>
<reference evidence="4" key="2">
    <citation type="submission" date="2020-09" db="EMBL/GenBank/DDBJ databases">
        <authorList>
            <person name="Wu Z."/>
        </authorList>
    </citation>
    <scope>NUCLEOTIDE SEQUENCE</scope>
    <source>
        <strain evidence="4">SC17</strain>
    </source>
</reference>
<dbReference type="SUPFAM" id="SSF53474">
    <property type="entry name" value="alpha/beta-Hydrolases"/>
    <property type="match status" value="1"/>
</dbReference>
<evidence type="ECO:0000256" key="2">
    <source>
        <dbReference type="SAM" id="SignalP"/>
    </source>
</evidence>
<dbReference type="PANTHER" id="PTHR48081">
    <property type="entry name" value="AB HYDROLASE SUPERFAMILY PROTEIN C4A8.06C"/>
    <property type="match status" value="1"/>
</dbReference>
<dbReference type="Pfam" id="PF20434">
    <property type="entry name" value="BD-FAE"/>
    <property type="match status" value="1"/>
</dbReference>
<dbReference type="PANTHER" id="PTHR48081:SF13">
    <property type="entry name" value="ALPHA_BETA HYDROLASE"/>
    <property type="match status" value="1"/>
</dbReference>
<evidence type="ECO:0000313" key="4">
    <source>
        <dbReference type="EMBL" id="MBD0835656.1"/>
    </source>
</evidence>
<dbReference type="GO" id="GO:0016787">
    <property type="term" value="F:hydrolase activity"/>
    <property type="evidence" value="ECO:0007669"/>
    <property type="project" value="UniProtKB-KW"/>
</dbReference>
<reference evidence="4" key="1">
    <citation type="journal article" date="2013" name="Int. J. Syst. Evol. Microbiol.">
        <title>Aestuariibaculum suncheonense gen. nov., sp. nov., a marine bacterium of the family Flavobacteriaceae isolated from a tidal flat and emended descriptions of the genera Gaetbulibacter and Tamlana.</title>
        <authorList>
            <person name="Jeong S.H."/>
            <person name="Park M.S."/>
            <person name="Jin H.M."/>
            <person name="Lee K."/>
            <person name="Park W."/>
            <person name="Jeon C.O."/>
        </authorList>
    </citation>
    <scope>NUCLEOTIDE SEQUENCE</scope>
    <source>
        <strain evidence="4">SC17</strain>
    </source>
</reference>
<dbReference type="InterPro" id="IPR050300">
    <property type="entry name" value="GDXG_lipolytic_enzyme"/>
</dbReference>
<feature type="chain" id="PRO_5035228057" evidence="2">
    <location>
        <begin position="20"/>
        <end position="290"/>
    </location>
</feature>
<keyword evidence="1 4" id="KW-0378">Hydrolase</keyword>
<dbReference type="AlphaFoldDB" id="A0A8J6QIJ5"/>
<dbReference type="Gene3D" id="3.40.50.1820">
    <property type="entry name" value="alpha/beta hydrolase"/>
    <property type="match status" value="1"/>
</dbReference>
<keyword evidence="2" id="KW-0732">Signal</keyword>
<accession>A0A8J6QIJ5</accession>
<proteinExistence type="predicted"/>
<dbReference type="InterPro" id="IPR029058">
    <property type="entry name" value="AB_hydrolase_fold"/>
</dbReference>
<evidence type="ECO:0000256" key="1">
    <source>
        <dbReference type="ARBA" id="ARBA00022801"/>
    </source>
</evidence>
<dbReference type="Proteomes" id="UP000602057">
    <property type="component" value="Unassembled WGS sequence"/>
</dbReference>
<sequence>MKLKTIILNVLLLFTIVLSCSDETGEIIEKIKTPYKEIINVSYGNDTNQTFDIYLPENRNSKTKTMILIHGGAWVSGDKTDMNTLITLYKKDFPNIAIVSINYRLANETNPPFPMQINDITEVINHLKQYKNSYKISEEFGLLGISAGGHLALLWSYAFDAQKNIKMVVGIVSPTNFTDPVYLNSTNPQLKLFLSIYNINPDDIGFLEKISPLHQVNSSSPPTIFFNGEQDPLIPNSQGYDLKNKLTALGIENEFTLYPNAGHGWETPELLDTWEKIKNFTKVHLTNEII</sequence>
<feature type="domain" description="BD-FAE-like" evidence="3">
    <location>
        <begin position="52"/>
        <end position="246"/>
    </location>
</feature>
<keyword evidence="5" id="KW-1185">Reference proteome</keyword>
<evidence type="ECO:0000259" key="3">
    <source>
        <dbReference type="Pfam" id="PF20434"/>
    </source>
</evidence>
<dbReference type="EMBL" id="JACVXC010000003">
    <property type="protein sequence ID" value="MBD0835656.1"/>
    <property type="molecule type" value="Genomic_DNA"/>
</dbReference>
<evidence type="ECO:0000313" key="5">
    <source>
        <dbReference type="Proteomes" id="UP000602057"/>
    </source>
</evidence>
<gene>
    <name evidence="4" type="ORF">ICJ84_09420</name>
</gene>